<accession>A0ACD3YLD6</accession>
<reference evidence="1" key="1">
    <citation type="submission" date="2021-11" db="EMBL/GenBank/DDBJ databases">
        <title>Fusarium solani-melongenae Genome sequencing and assembly.</title>
        <authorList>
            <person name="Xie S."/>
            <person name="Huang L."/>
            <person name="Zhang X."/>
        </authorList>
    </citation>
    <scope>NUCLEOTIDE SEQUENCE</scope>
    <source>
        <strain evidence="1">CRI 24-3</strain>
    </source>
</reference>
<name>A0ACD3YLD6_FUSSC</name>
<keyword evidence="2" id="KW-1185">Reference proteome</keyword>
<gene>
    <name evidence="1" type="ORF">LCI18_000687</name>
</gene>
<sequence>MRSPDTLPIETILEISSYLSFSQKSKLSRTCKRINALIEPQIWTDIELHGDGYHETRDQIKQPPPFKSPSDRVYIGRYRGGWRPERLSPLNILRQLLETDQDRVRKVAGRVRSLCTVISAGDKVWDVLPYFSNLEALELYARWDKIDQVTPEVDHPPLACLRFAKLFGYIPQAGARWVLRSGPTLERLELGMLDRPLMTPLYPDRDPAPLPEEKVGGGDDYSDYGSLSADHTFPRPLGGFLPEEGISMPILRHLFLCSSAHVEDYPLDGAWTAWSSRAEEASCKDWMGILMASRRTLQTLVLEHKPTLPDIELDTWRESDCLRHFHKNNDGTVSSRLAEVLEAVGVHKVEEFPELTRVYFYGIIVSKNLDSSPSEERPVGRVMKRLGQRGVRCEARRGQWSIFEDDGWVDWADWDACSDLSSISECADPIILWDEVIASV</sequence>
<protein>
    <submittedName>
        <fullName evidence="1">Uncharacterized protein</fullName>
    </submittedName>
</protein>
<evidence type="ECO:0000313" key="2">
    <source>
        <dbReference type="Proteomes" id="UP000830768"/>
    </source>
</evidence>
<proteinExistence type="predicted"/>
<dbReference type="Proteomes" id="UP000830768">
    <property type="component" value="Chromosome 1"/>
</dbReference>
<organism evidence="1 2">
    <name type="scientific">Fusarium solani subsp. cucurbitae</name>
    <name type="common">Neocosmosporum cucurbitae</name>
    <dbReference type="NCBI Taxonomy" id="2747967"/>
    <lineage>
        <taxon>Eukaryota</taxon>
        <taxon>Fungi</taxon>
        <taxon>Dikarya</taxon>
        <taxon>Ascomycota</taxon>
        <taxon>Pezizomycotina</taxon>
        <taxon>Sordariomycetes</taxon>
        <taxon>Hypocreomycetidae</taxon>
        <taxon>Hypocreales</taxon>
        <taxon>Nectriaceae</taxon>
        <taxon>Fusarium</taxon>
        <taxon>Fusarium solani species complex</taxon>
    </lineage>
</organism>
<dbReference type="EMBL" id="CP090030">
    <property type="protein sequence ID" value="UPK89752.1"/>
    <property type="molecule type" value="Genomic_DNA"/>
</dbReference>
<evidence type="ECO:0000313" key="1">
    <source>
        <dbReference type="EMBL" id="UPK89752.1"/>
    </source>
</evidence>